<name>A0A3N4ILV1_ASCIM</name>
<proteinExistence type="predicted"/>
<evidence type="ECO:0000256" key="1">
    <source>
        <dbReference type="SAM" id="MobiDB-lite"/>
    </source>
</evidence>
<reference evidence="2 3" key="1">
    <citation type="journal article" date="2018" name="Nat. Ecol. Evol.">
        <title>Pezizomycetes genomes reveal the molecular basis of ectomycorrhizal truffle lifestyle.</title>
        <authorList>
            <person name="Murat C."/>
            <person name="Payen T."/>
            <person name="Noel B."/>
            <person name="Kuo A."/>
            <person name="Morin E."/>
            <person name="Chen J."/>
            <person name="Kohler A."/>
            <person name="Krizsan K."/>
            <person name="Balestrini R."/>
            <person name="Da Silva C."/>
            <person name="Montanini B."/>
            <person name="Hainaut M."/>
            <person name="Levati E."/>
            <person name="Barry K.W."/>
            <person name="Belfiori B."/>
            <person name="Cichocki N."/>
            <person name="Clum A."/>
            <person name="Dockter R.B."/>
            <person name="Fauchery L."/>
            <person name="Guy J."/>
            <person name="Iotti M."/>
            <person name="Le Tacon F."/>
            <person name="Lindquist E.A."/>
            <person name="Lipzen A."/>
            <person name="Malagnac F."/>
            <person name="Mello A."/>
            <person name="Molinier V."/>
            <person name="Miyauchi S."/>
            <person name="Poulain J."/>
            <person name="Riccioni C."/>
            <person name="Rubini A."/>
            <person name="Sitrit Y."/>
            <person name="Splivallo R."/>
            <person name="Traeger S."/>
            <person name="Wang M."/>
            <person name="Zifcakova L."/>
            <person name="Wipf D."/>
            <person name="Zambonelli A."/>
            <person name="Paolocci F."/>
            <person name="Nowrousian M."/>
            <person name="Ottonello S."/>
            <person name="Baldrian P."/>
            <person name="Spatafora J.W."/>
            <person name="Henrissat B."/>
            <person name="Nagy L.G."/>
            <person name="Aury J.M."/>
            <person name="Wincker P."/>
            <person name="Grigoriev I.V."/>
            <person name="Bonfante P."/>
            <person name="Martin F.M."/>
        </authorList>
    </citation>
    <scope>NUCLEOTIDE SEQUENCE [LARGE SCALE GENOMIC DNA]</scope>
    <source>
        <strain evidence="2 3">RN42</strain>
    </source>
</reference>
<feature type="region of interest" description="Disordered" evidence="1">
    <location>
        <begin position="1"/>
        <end position="34"/>
    </location>
</feature>
<accession>A0A3N4ILV1</accession>
<sequence length="167" mass="19088">MSRKSSSSPIFPDPKQHTEEEVSGSTPAPKADSSTQTDIFDILRATGYSKYESQFQTPANVSNLQSFIRRHFDLSAPSNPADYIHLKNDIPHLGAMYLVRCLEGMFIFWMVEDFKYGCRVVTGEELLVGIKEGSMEPEYLKTKAPWRLRGERYNPEGEDEWEKFEGP</sequence>
<organism evidence="2 3">
    <name type="scientific">Ascobolus immersus RN42</name>
    <dbReference type="NCBI Taxonomy" id="1160509"/>
    <lineage>
        <taxon>Eukaryota</taxon>
        <taxon>Fungi</taxon>
        <taxon>Dikarya</taxon>
        <taxon>Ascomycota</taxon>
        <taxon>Pezizomycotina</taxon>
        <taxon>Pezizomycetes</taxon>
        <taxon>Pezizales</taxon>
        <taxon>Ascobolaceae</taxon>
        <taxon>Ascobolus</taxon>
    </lineage>
</organism>
<dbReference type="AlphaFoldDB" id="A0A3N4ILV1"/>
<evidence type="ECO:0000313" key="2">
    <source>
        <dbReference type="EMBL" id="RPA87102.1"/>
    </source>
</evidence>
<dbReference type="EMBL" id="ML119647">
    <property type="protein sequence ID" value="RPA87102.1"/>
    <property type="molecule type" value="Genomic_DNA"/>
</dbReference>
<evidence type="ECO:0000313" key="3">
    <source>
        <dbReference type="Proteomes" id="UP000275078"/>
    </source>
</evidence>
<protein>
    <submittedName>
        <fullName evidence="2">Uncharacterized protein</fullName>
    </submittedName>
</protein>
<keyword evidence="3" id="KW-1185">Reference proteome</keyword>
<gene>
    <name evidence="2" type="ORF">BJ508DRAFT_320993</name>
</gene>
<dbReference type="Proteomes" id="UP000275078">
    <property type="component" value="Unassembled WGS sequence"/>
</dbReference>